<organism evidence="2 3">
    <name type="scientific">Pseudolycoriella hygida</name>
    <dbReference type="NCBI Taxonomy" id="35572"/>
    <lineage>
        <taxon>Eukaryota</taxon>
        <taxon>Metazoa</taxon>
        <taxon>Ecdysozoa</taxon>
        <taxon>Arthropoda</taxon>
        <taxon>Hexapoda</taxon>
        <taxon>Insecta</taxon>
        <taxon>Pterygota</taxon>
        <taxon>Neoptera</taxon>
        <taxon>Endopterygota</taxon>
        <taxon>Diptera</taxon>
        <taxon>Nematocera</taxon>
        <taxon>Sciaroidea</taxon>
        <taxon>Sciaridae</taxon>
        <taxon>Pseudolycoriella</taxon>
    </lineage>
</organism>
<keyword evidence="1" id="KW-1133">Transmembrane helix</keyword>
<reference evidence="2" key="1">
    <citation type="submission" date="2022-07" db="EMBL/GenBank/DDBJ databases">
        <authorList>
            <person name="Trinca V."/>
            <person name="Uliana J.V.C."/>
            <person name="Torres T.T."/>
            <person name="Ward R.J."/>
            <person name="Monesi N."/>
        </authorList>
    </citation>
    <scope>NUCLEOTIDE SEQUENCE</scope>
    <source>
        <strain evidence="2">HSMRA1968</strain>
        <tissue evidence="2">Whole embryos</tissue>
    </source>
</reference>
<accession>A0A9Q0MR80</accession>
<dbReference type="AlphaFoldDB" id="A0A9Q0MR80"/>
<evidence type="ECO:0000256" key="1">
    <source>
        <dbReference type="SAM" id="Phobius"/>
    </source>
</evidence>
<evidence type="ECO:0000313" key="2">
    <source>
        <dbReference type="EMBL" id="KAJ6636500.1"/>
    </source>
</evidence>
<proteinExistence type="predicted"/>
<protein>
    <submittedName>
        <fullName evidence="2">Uncharacterized protein</fullName>
    </submittedName>
</protein>
<feature type="transmembrane region" description="Helical" evidence="1">
    <location>
        <begin position="87"/>
        <end position="104"/>
    </location>
</feature>
<dbReference type="Proteomes" id="UP001151699">
    <property type="component" value="Chromosome C"/>
</dbReference>
<dbReference type="EMBL" id="WJQU01000004">
    <property type="protein sequence ID" value="KAJ6636500.1"/>
    <property type="molecule type" value="Genomic_DNA"/>
</dbReference>
<sequence>MILLINCINLIDSFDASCRSELAQEDVRVHVQNSQISCESMSLEERINSLFVTNLSFHIYYTTEPCIPSKKTKKLRKLFNYFTDMRTLLRFLSTFVCGILTSGSGSTFSIDGNDGECDVSLRLFIWHLVKLLLLRMMLFIAIHRAIVRSQCIKRLWLLLLI</sequence>
<evidence type="ECO:0000313" key="3">
    <source>
        <dbReference type="Proteomes" id="UP001151699"/>
    </source>
</evidence>
<name>A0A9Q0MR80_9DIPT</name>
<feature type="transmembrane region" description="Helical" evidence="1">
    <location>
        <begin position="124"/>
        <end position="147"/>
    </location>
</feature>
<keyword evidence="3" id="KW-1185">Reference proteome</keyword>
<keyword evidence="1" id="KW-0812">Transmembrane</keyword>
<keyword evidence="1" id="KW-0472">Membrane</keyword>
<comment type="caution">
    <text evidence="2">The sequence shown here is derived from an EMBL/GenBank/DDBJ whole genome shotgun (WGS) entry which is preliminary data.</text>
</comment>
<gene>
    <name evidence="2" type="ORF">Bhyg_15090</name>
</gene>